<reference evidence="4" key="1">
    <citation type="journal article" date="2019" name="Int. J. Syst. Evol. Microbiol.">
        <title>The Global Catalogue of Microorganisms (GCM) 10K type strain sequencing project: providing services to taxonomists for standard genome sequencing and annotation.</title>
        <authorList>
            <consortium name="The Broad Institute Genomics Platform"/>
            <consortium name="The Broad Institute Genome Sequencing Center for Infectious Disease"/>
            <person name="Wu L."/>
            <person name="Ma J."/>
        </authorList>
    </citation>
    <scope>NUCLEOTIDE SEQUENCE [LARGE SCALE GENOMIC DNA]</scope>
    <source>
        <strain evidence="4">JCM 14718</strain>
    </source>
</reference>
<name>A0ABP4T594_9ACTN</name>
<dbReference type="PANTHER" id="PTHR18640:SF5">
    <property type="entry name" value="SODIUM_BILE ACID COTRANSPORTER 7"/>
    <property type="match status" value="1"/>
</dbReference>
<dbReference type="Pfam" id="PF13593">
    <property type="entry name" value="SBF_like"/>
    <property type="match status" value="1"/>
</dbReference>
<feature type="transmembrane region" description="Helical" evidence="2">
    <location>
        <begin position="265"/>
        <end position="287"/>
    </location>
</feature>
<gene>
    <name evidence="3" type="ORF">GCM10009765_34660</name>
</gene>
<accession>A0ABP4T594</accession>
<comment type="caution">
    <text evidence="3">The sequence shown here is derived from an EMBL/GenBank/DDBJ whole genome shotgun (WGS) entry which is preliminary data.</text>
</comment>
<dbReference type="Proteomes" id="UP001500618">
    <property type="component" value="Unassembled WGS sequence"/>
</dbReference>
<sequence length="382" mass="40285">MSALRYADPARSFHEQIELQLPALPAAAPPGALVKSLPDLVRRLPVDPFILAILATVGLAALLPASGIGTAIASRATTVVIGLLFFLYGARLSTQAAWEGIKHWRLHAVVMASTFVLFPVLGLAARVLVPSVLTPQLYAGVLFLCVLPSTVQSSIAFTSIAGGNVAAAICSASLSNLAGVVISPLLVGTFLAASGGINASSIQDIALQLLAPFLLGQVARRWIADWVQRHHKVLSLVDRGSILLVVYTAFSAGVAAGIWHRLSGWQLFALLLVDVVLLAVVLTVTSLSARALKFSRPDQITIVFCGSKKSLATGLPMANILFAAHGVGLVVLPLMLFHQIQLMACAWLARRYAAKAGRPAGAASEPEVGTDADTYQRADRER</sequence>
<dbReference type="PIRSF" id="PIRSF026166">
    <property type="entry name" value="UCP026166"/>
    <property type="match status" value="1"/>
</dbReference>
<feature type="transmembrane region" description="Helical" evidence="2">
    <location>
        <begin position="236"/>
        <end position="259"/>
    </location>
</feature>
<dbReference type="InterPro" id="IPR016833">
    <property type="entry name" value="Put_Na-Bile_cotransptr"/>
</dbReference>
<keyword evidence="2" id="KW-1133">Transmembrane helix</keyword>
<dbReference type="InterPro" id="IPR038770">
    <property type="entry name" value="Na+/solute_symporter_sf"/>
</dbReference>
<proteinExistence type="predicted"/>
<feature type="region of interest" description="Disordered" evidence="1">
    <location>
        <begin position="359"/>
        <end position="382"/>
    </location>
</feature>
<feature type="transmembrane region" description="Helical" evidence="2">
    <location>
        <begin position="205"/>
        <end position="224"/>
    </location>
</feature>
<protein>
    <submittedName>
        <fullName evidence="3">Bile acid:sodium symporter</fullName>
    </submittedName>
</protein>
<feature type="transmembrane region" description="Helical" evidence="2">
    <location>
        <begin position="317"/>
        <end position="337"/>
    </location>
</feature>
<dbReference type="Gene3D" id="1.20.1530.20">
    <property type="match status" value="1"/>
</dbReference>
<keyword evidence="2" id="KW-0472">Membrane</keyword>
<feature type="transmembrane region" description="Helical" evidence="2">
    <location>
        <begin position="137"/>
        <end position="158"/>
    </location>
</feature>
<evidence type="ECO:0000256" key="2">
    <source>
        <dbReference type="SAM" id="Phobius"/>
    </source>
</evidence>
<keyword evidence="4" id="KW-1185">Reference proteome</keyword>
<dbReference type="EMBL" id="BAAANY010000010">
    <property type="protein sequence ID" value="GAA1682543.1"/>
    <property type="molecule type" value="Genomic_DNA"/>
</dbReference>
<dbReference type="PANTHER" id="PTHR18640">
    <property type="entry name" value="SOLUTE CARRIER FAMILY 10 MEMBER 7"/>
    <property type="match status" value="1"/>
</dbReference>
<feature type="transmembrane region" description="Helical" evidence="2">
    <location>
        <begin position="72"/>
        <end position="92"/>
    </location>
</feature>
<evidence type="ECO:0000256" key="1">
    <source>
        <dbReference type="SAM" id="MobiDB-lite"/>
    </source>
</evidence>
<organism evidence="3 4">
    <name type="scientific">Fodinicola feengrottensis</name>
    <dbReference type="NCBI Taxonomy" id="435914"/>
    <lineage>
        <taxon>Bacteria</taxon>
        <taxon>Bacillati</taxon>
        <taxon>Actinomycetota</taxon>
        <taxon>Actinomycetes</taxon>
        <taxon>Mycobacteriales</taxon>
        <taxon>Fodinicola</taxon>
    </lineage>
</organism>
<feature type="transmembrane region" description="Helical" evidence="2">
    <location>
        <begin position="165"/>
        <end position="193"/>
    </location>
</feature>
<feature type="transmembrane region" description="Helical" evidence="2">
    <location>
        <begin position="104"/>
        <end position="125"/>
    </location>
</feature>
<keyword evidence="2" id="KW-0812">Transmembrane</keyword>
<evidence type="ECO:0000313" key="3">
    <source>
        <dbReference type="EMBL" id="GAA1682543.1"/>
    </source>
</evidence>
<feature type="transmembrane region" description="Helical" evidence="2">
    <location>
        <begin position="49"/>
        <end position="66"/>
    </location>
</feature>
<evidence type="ECO:0000313" key="4">
    <source>
        <dbReference type="Proteomes" id="UP001500618"/>
    </source>
</evidence>